<evidence type="ECO:0000256" key="1">
    <source>
        <dbReference type="SAM" id="SignalP"/>
    </source>
</evidence>
<organism evidence="2 3">
    <name type="scientific">Bacillus mesophilus</name>
    <dbReference type="NCBI Taxonomy" id="1808955"/>
    <lineage>
        <taxon>Bacteria</taxon>
        <taxon>Bacillati</taxon>
        <taxon>Bacillota</taxon>
        <taxon>Bacilli</taxon>
        <taxon>Bacillales</taxon>
        <taxon>Bacillaceae</taxon>
        <taxon>Bacillus</taxon>
    </lineage>
</organism>
<name>A0A6M0QBE3_9BACI</name>
<gene>
    <name evidence="2" type="ORF">G4D63_18370</name>
</gene>
<keyword evidence="1" id="KW-0732">Signal</keyword>
<sequence length="153" mass="17432">MMQKLIIILAIVLLGGCSSQVVDYQTEELETEMNQAKEILESEVREVVTTMKQDLSETADEADKLFVSEGETAEITRDVLVPVKESVYEDLYGYIEASNYENIEKMIQAGELLLVEEDTKVKVIERGYDQVKVRIESIEEVGYVPVRYLEQIS</sequence>
<dbReference type="PROSITE" id="PS51257">
    <property type="entry name" value="PROKAR_LIPOPROTEIN"/>
    <property type="match status" value="1"/>
</dbReference>
<keyword evidence="3" id="KW-1185">Reference proteome</keyword>
<feature type="chain" id="PRO_5026925617" evidence="1">
    <location>
        <begin position="25"/>
        <end position="153"/>
    </location>
</feature>
<accession>A0A6M0QBE3</accession>
<proteinExistence type="predicted"/>
<evidence type="ECO:0000313" key="2">
    <source>
        <dbReference type="EMBL" id="NEY73684.1"/>
    </source>
</evidence>
<reference evidence="2 3" key="1">
    <citation type="submission" date="2020-02" db="EMBL/GenBank/DDBJ databases">
        <title>Bacillus aquiflavi sp. nov., isolated from yellow water of strong flavor Chinese baijiu in Yibin region of China.</title>
        <authorList>
            <person name="Xie J."/>
        </authorList>
    </citation>
    <scope>NUCLEOTIDE SEQUENCE [LARGE SCALE GENOMIC DNA]</scope>
    <source>
        <strain evidence="2 3">SA4</strain>
    </source>
</reference>
<evidence type="ECO:0000313" key="3">
    <source>
        <dbReference type="Proteomes" id="UP000481043"/>
    </source>
</evidence>
<feature type="signal peptide" evidence="1">
    <location>
        <begin position="1"/>
        <end position="24"/>
    </location>
</feature>
<protein>
    <submittedName>
        <fullName evidence="2">Uncharacterized protein</fullName>
    </submittedName>
</protein>
<dbReference type="Proteomes" id="UP000481043">
    <property type="component" value="Unassembled WGS sequence"/>
</dbReference>
<dbReference type="EMBL" id="JAAIWM010000008">
    <property type="protein sequence ID" value="NEY73684.1"/>
    <property type="molecule type" value="Genomic_DNA"/>
</dbReference>
<dbReference type="RefSeq" id="WP_163181459.1">
    <property type="nucleotide sequence ID" value="NZ_JAAIWM010000008.1"/>
</dbReference>
<comment type="caution">
    <text evidence="2">The sequence shown here is derived from an EMBL/GenBank/DDBJ whole genome shotgun (WGS) entry which is preliminary data.</text>
</comment>
<dbReference type="AlphaFoldDB" id="A0A6M0QBE3"/>